<evidence type="ECO:0000313" key="2">
    <source>
        <dbReference type="EMBL" id="MDF1611578.1"/>
    </source>
</evidence>
<comment type="caution">
    <text evidence="2">The sequence shown here is derived from an EMBL/GenBank/DDBJ whole genome shotgun (WGS) entry which is preliminary data.</text>
</comment>
<name>A0AAE3TBR1_9BACT</name>
<proteinExistence type="predicted"/>
<organism evidence="2 3">
    <name type="scientific">Stygiobacter electus</name>
    <dbReference type="NCBI Taxonomy" id="3032292"/>
    <lineage>
        <taxon>Bacteria</taxon>
        <taxon>Pseudomonadati</taxon>
        <taxon>Ignavibacteriota</taxon>
        <taxon>Ignavibacteria</taxon>
        <taxon>Ignavibacteriales</taxon>
        <taxon>Melioribacteraceae</taxon>
        <taxon>Stygiobacter</taxon>
    </lineage>
</organism>
<feature type="transmembrane region" description="Helical" evidence="1">
    <location>
        <begin position="56"/>
        <end position="73"/>
    </location>
</feature>
<evidence type="ECO:0000313" key="3">
    <source>
        <dbReference type="Proteomes" id="UP001221302"/>
    </source>
</evidence>
<dbReference type="Proteomes" id="UP001221302">
    <property type="component" value="Unassembled WGS sequence"/>
</dbReference>
<dbReference type="AlphaFoldDB" id="A0AAE3TBR1"/>
<reference evidence="2" key="1">
    <citation type="submission" date="2023-03" db="EMBL/GenBank/DDBJ databases">
        <title>Stygiobacter electus gen. nov., sp. nov., facultatively anaerobic thermotolerant bacterium of the class Ignavibacteria from a well of Yessentuki mineral water deposit.</title>
        <authorList>
            <person name="Podosokorskaya O.A."/>
            <person name="Elcheninov A.G."/>
            <person name="Petrova N.F."/>
            <person name="Zavarzina D.G."/>
            <person name="Kublanov I.V."/>
            <person name="Merkel A.Y."/>
        </authorList>
    </citation>
    <scope>NUCLEOTIDE SEQUENCE</scope>
    <source>
        <strain evidence="2">09-Me</strain>
    </source>
</reference>
<evidence type="ECO:0000256" key="1">
    <source>
        <dbReference type="SAM" id="Phobius"/>
    </source>
</evidence>
<keyword evidence="1" id="KW-0812">Transmembrane</keyword>
<accession>A0AAE3TBR1</accession>
<dbReference type="EMBL" id="JARGDL010000005">
    <property type="protein sequence ID" value="MDF1611578.1"/>
    <property type="molecule type" value="Genomic_DNA"/>
</dbReference>
<gene>
    <name evidence="2" type="ORF">P0M35_05420</name>
</gene>
<feature type="transmembrane region" description="Helical" evidence="1">
    <location>
        <begin position="21"/>
        <end position="36"/>
    </location>
</feature>
<dbReference type="RefSeq" id="WP_321535345.1">
    <property type="nucleotide sequence ID" value="NZ_JARGDL010000005.1"/>
</dbReference>
<protein>
    <submittedName>
        <fullName evidence="2">Uncharacterized protein</fullName>
    </submittedName>
</protein>
<keyword evidence="1" id="KW-0472">Membrane</keyword>
<sequence length="167" mass="19947">MKPYFKFIIIKIVMVRPQYKITLTYFFISSLWIYFSDRIVQQFNFSSATATLIQTFKGWFFVLVTSLMLFFMIQKAKRDLIKREKEKYKLYETTMRGVHHIVNNFLLKMNFFKEIVSESKAVNQEVIESINKTIFETAEELKKLSNIENPSDEKIRKAVYKNTKAGY</sequence>
<keyword evidence="3" id="KW-1185">Reference proteome</keyword>
<keyword evidence="1" id="KW-1133">Transmembrane helix</keyword>